<evidence type="ECO:0000256" key="1">
    <source>
        <dbReference type="SAM" id="MobiDB-lite"/>
    </source>
</evidence>
<name>A0A9P5YM90_9AGAR</name>
<organism evidence="3 4">
    <name type="scientific">Pholiota conissans</name>
    <dbReference type="NCBI Taxonomy" id="109636"/>
    <lineage>
        <taxon>Eukaryota</taxon>
        <taxon>Fungi</taxon>
        <taxon>Dikarya</taxon>
        <taxon>Basidiomycota</taxon>
        <taxon>Agaricomycotina</taxon>
        <taxon>Agaricomycetes</taxon>
        <taxon>Agaricomycetidae</taxon>
        <taxon>Agaricales</taxon>
        <taxon>Agaricineae</taxon>
        <taxon>Strophariaceae</taxon>
        <taxon>Pholiota</taxon>
    </lineage>
</organism>
<keyword evidence="2" id="KW-0812">Transmembrane</keyword>
<reference evidence="3" key="1">
    <citation type="submission" date="2020-11" db="EMBL/GenBank/DDBJ databases">
        <authorList>
            <consortium name="DOE Joint Genome Institute"/>
            <person name="Ahrendt S."/>
            <person name="Riley R."/>
            <person name="Andreopoulos W."/>
            <person name="Labutti K."/>
            <person name="Pangilinan J."/>
            <person name="Ruiz-Duenas F.J."/>
            <person name="Barrasa J.M."/>
            <person name="Sanchez-Garcia M."/>
            <person name="Camarero S."/>
            <person name="Miyauchi S."/>
            <person name="Serrano A."/>
            <person name="Linde D."/>
            <person name="Babiker R."/>
            <person name="Drula E."/>
            <person name="Ayuso-Fernandez I."/>
            <person name="Pacheco R."/>
            <person name="Padilla G."/>
            <person name="Ferreira P."/>
            <person name="Barriuso J."/>
            <person name="Kellner H."/>
            <person name="Castanera R."/>
            <person name="Alfaro M."/>
            <person name="Ramirez L."/>
            <person name="Pisabarro A.G."/>
            <person name="Kuo A."/>
            <person name="Tritt A."/>
            <person name="Lipzen A."/>
            <person name="He G."/>
            <person name="Yan M."/>
            <person name="Ng V."/>
            <person name="Cullen D."/>
            <person name="Martin F."/>
            <person name="Rosso M.-N."/>
            <person name="Henrissat B."/>
            <person name="Hibbett D."/>
            <person name="Martinez A.T."/>
            <person name="Grigoriev I.V."/>
        </authorList>
    </citation>
    <scope>NUCLEOTIDE SEQUENCE</scope>
    <source>
        <strain evidence="3">CIRM-BRFM 674</strain>
    </source>
</reference>
<feature type="compositionally biased region" description="Polar residues" evidence="1">
    <location>
        <begin position="223"/>
        <end position="244"/>
    </location>
</feature>
<keyword evidence="2" id="KW-0472">Membrane</keyword>
<evidence type="ECO:0000256" key="2">
    <source>
        <dbReference type="SAM" id="Phobius"/>
    </source>
</evidence>
<keyword evidence="4" id="KW-1185">Reference proteome</keyword>
<dbReference type="EMBL" id="MU156023">
    <property type="protein sequence ID" value="KAF9470401.1"/>
    <property type="molecule type" value="Genomic_DNA"/>
</dbReference>
<feature type="region of interest" description="Disordered" evidence="1">
    <location>
        <begin position="186"/>
        <end position="256"/>
    </location>
</feature>
<feature type="transmembrane region" description="Helical" evidence="2">
    <location>
        <begin position="12"/>
        <end position="36"/>
    </location>
</feature>
<feature type="transmembrane region" description="Helical" evidence="2">
    <location>
        <begin position="88"/>
        <end position="108"/>
    </location>
</feature>
<dbReference type="Proteomes" id="UP000807469">
    <property type="component" value="Unassembled WGS sequence"/>
</dbReference>
<dbReference type="AlphaFoldDB" id="A0A9P5YM90"/>
<keyword evidence="2" id="KW-1133">Transmembrane helix</keyword>
<comment type="caution">
    <text evidence="3">The sequence shown here is derived from an EMBL/GenBank/DDBJ whole genome shotgun (WGS) entry which is preliminary data.</text>
</comment>
<protein>
    <recommendedName>
        <fullName evidence="5">Transmembrane protein</fullName>
    </recommendedName>
</protein>
<feature type="transmembrane region" description="Helical" evidence="2">
    <location>
        <begin position="148"/>
        <end position="169"/>
    </location>
</feature>
<accession>A0A9P5YM90</accession>
<feature type="transmembrane region" description="Helical" evidence="2">
    <location>
        <begin position="56"/>
        <end position="76"/>
    </location>
</feature>
<evidence type="ECO:0000313" key="4">
    <source>
        <dbReference type="Proteomes" id="UP000807469"/>
    </source>
</evidence>
<evidence type="ECO:0008006" key="5">
    <source>
        <dbReference type="Google" id="ProtNLM"/>
    </source>
</evidence>
<gene>
    <name evidence="3" type="ORF">BDN70DRAFT_998951</name>
</gene>
<evidence type="ECO:0000313" key="3">
    <source>
        <dbReference type="EMBL" id="KAF9470401.1"/>
    </source>
</evidence>
<feature type="region of interest" description="Disordered" evidence="1">
    <location>
        <begin position="288"/>
        <end position="308"/>
    </location>
</feature>
<proteinExistence type="predicted"/>
<feature type="compositionally biased region" description="Polar residues" evidence="1">
    <location>
        <begin position="193"/>
        <end position="204"/>
    </location>
</feature>
<sequence>MKTSESRDYCCCAIPMVNAGIYATLLTQTAAGILVGTLSIATPSIVGASTFSSAKWILAIIAYIAAGVQLFGFLGVSRENTGLYNRYVTLHSLTTSAAFSVAAAWIIMSATRHSTAKANCITVFFTDTNGASTSEGDTLCTIFPWVDVGIMGGLWVLLAALHLYLYFVISSYGKAQRRDHDQYDQVYDPTQPLKDNTVTESIPLQTDPWDSRTSGEYLGGRNSKYNHVRQQSSVSTSDVYNQPYQEPKDAFSTSNSNYMAYPSQDSTIYPSYAHTQIVQPTPTNDFYNIPADSSHIERPLPAQPHPGE</sequence>
<dbReference type="OrthoDB" id="2552042at2759"/>